<feature type="compositionally biased region" description="Low complexity" evidence="1">
    <location>
        <begin position="397"/>
        <end position="416"/>
    </location>
</feature>
<feature type="compositionally biased region" description="Polar residues" evidence="1">
    <location>
        <begin position="326"/>
        <end position="352"/>
    </location>
</feature>
<evidence type="ECO:0000259" key="2">
    <source>
        <dbReference type="Pfam" id="PF24371"/>
    </source>
</evidence>
<reference evidence="3 4" key="1">
    <citation type="submission" date="2019-04" db="EMBL/GenBank/DDBJ databases">
        <title>Natronomonas sp. F20-122 a newhaloarchaeon isolated from a saline saltern of Isla Bacuta, Huelva, Spain.</title>
        <authorList>
            <person name="Duran-Viseras A."/>
            <person name="Sanchez-Porro C."/>
            <person name="Ventosa A."/>
        </authorList>
    </citation>
    <scope>NUCLEOTIDE SEQUENCE [LARGE SCALE GENOMIC DNA]</scope>
    <source>
        <strain evidence="3 4">F20-122</strain>
    </source>
</reference>
<dbReference type="RefSeq" id="WP_137276078.1">
    <property type="nucleotide sequence ID" value="NZ_QKNX01000002.1"/>
</dbReference>
<dbReference type="EMBL" id="QKNX01000002">
    <property type="protein sequence ID" value="TKR26162.1"/>
    <property type="molecule type" value="Genomic_DNA"/>
</dbReference>
<dbReference type="SUPFAM" id="SSF57997">
    <property type="entry name" value="Tropomyosin"/>
    <property type="match status" value="1"/>
</dbReference>
<proteinExistence type="predicted"/>
<dbReference type="Gene3D" id="1.20.5.340">
    <property type="match status" value="1"/>
</dbReference>
<feature type="region of interest" description="Disordered" evidence="1">
    <location>
        <begin position="178"/>
        <end position="455"/>
    </location>
</feature>
<evidence type="ECO:0000313" key="3">
    <source>
        <dbReference type="EMBL" id="TKR26162.1"/>
    </source>
</evidence>
<evidence type="ECO:0000313" key="4">
    <source>
        <dbReference type="Proteomes" id="UP000308037"/>
    </source>
</evidence>
<feature type="compositionally biased region" description="Basic and acidic residues" evidence="1">
    <location>
        <begin position="224"/>
        <end position="238"/>
    </location>
</feature>
<protein>
    <recommendedName>
        <fullName evidence="2">DUF7527 domain-containing protein</fullName>
    </recommendedName>
</protein>
<comment type="caution">
    <text evidence="3">The sequence shown here is derived from an EMBL/GenBank/DDBJ whole genome shotgun (WGS) entry which is preliminary data.</text>
</comment>
<feature type="compositionally biased region" description="Basic and acidic residues" evidence="1">
    <location>
        <begin position="356"/>
        <end position="369"/>
    </location>
</feature>
<accession>A0A4U5JAH0</accession>
<dbReference type="InterPro" id="IPR055949">
    <property type="entry name" value="DUF7527"/>
</dbReference>
<feature type="domain" description="DUF7527" evidence="2">
    <location>
        <begin position="498"/>
        <end position="733"/>
    </location>
</feature>
<dbReference type="Pfam" id="PF24371">
    <property type="entry name" value="DUF7527"/>
    <property type="match status" value="1"/>
</dbReference>
<feature type="compositionally biased region" description="Low complexity" evidence="1">
    <location>
        <begin position="239"/>
        <end position="251"/>
    </location>
</feature>
<dbReference type="Proteomes" id="UP000308037">
    <property type="component" value="Unassembled WGS sequence"/>
</dbReference>
<dbReference type="CDD" id="cd14688">
    <property type="entry name" value="bZIP_YAP"/>
    <property type="match status" value="1"/>
</dbReference>
<dbReference type="AlphaFoldDB" id="A0A4U5JAH0"/>
<sequence>MDAHSVVDDWDAAPFDGGFAGLDELASRGFSGAVEARGTWLFLREGEPLAVVSDLDTAPHSGDIDTFDEASGQQHEAPNPTVATLAAMLALDGDVRGQYFTDDTPIEAVDETLSGGGFTGYVELSENVLSGDYYFVYVDGEVDHVGFVGSSQLLLGEDAESRATDEVGIYAVTAVRLPHPELPAPPEPDPEPKDDPEPAPGSESASDPAPVSGSDLTDEPTAGDTERAEPDDDSKSDPTESSPAATSSEPPTDADTDVEPADSASVAVTDAHADAVTDAGADSVADVNSDPADTPSESDTEDPVPTESASAHADTEDSSADPAAGSTDSGSPRSSNARADSAPDTTVATSETPGRGSEDSTGHSNRSDSRGAGGIEAVTTRTVPSLDPENSGRSDDSSGPTDTPSSQPSPRSQPTDTRSDSRAETSPSASDRDAERREEYESKLETYESRIEELEDELDDADARIEELETEIEAIRSERDELQARLDAVDSAPGTRSMSATEALAGTSLFVRETTRGEATLEDAHDGNADRETVASNLRIEYHTTFDDGAVSVDGEPFESWLHASDTHAFAEWLVMELLFEIRSTGSVEGLRPLYDALPGIDRIGFEETIAVGDGTDGHEVSFDIVARNKKGNPLVIIEFDRQRDPTRAEAIEPFVTDASDVCEDHESLACAVAITSSYFESDAMGAVEEATSTSLLSRSKHRSYVKLSRANGYHLCLVEARDGSFNLTVPEL</sequence>
<keyword evidence="4" id="KW-1185">Reference proteome</keyword>
<feature type="compositionally biased region" description="Low complexity" evidence="1">
    <location>
        <begin position="261"/>
        <end position="282"/>
    </location>
</feature>
<organism evidence="3 4">
    <name type="scientific">Natronomonas salsuginis</name>
    <dbReference type="NCBI Taxonomy" id="2217661"/>
    <lineage>
        <taxon>Archaea</taxon>
        <taxon>Methanobacteriati</taxon>
        <taxon>Methanobacteriota</taxon>
        <taxon>Stenosarchaea group</taxon>
        <taxon>Halobacteria</taxon>
        <taxon>Halobacteriales</taxon>
        <taxon>Natronomonadaceae</taxon>
        <taxon>Natronomonas</taxon>
    </lineage>
</organism>
<feature type="compositionally biased region" description="Basic and acidic residues" evidence="1">
    <location>
        <begin position="430"/>
        <end position="452"/>
    </location>
</feature>
<evidence type="ECO:0000256" key="1">
    <source>
        <dbReference type="SAM" id="MobiDB-lite"/>
    </source>
</evidence>
<gene>
    <name evidence="3" type="ORF">DM868_06615</name>
</gene>
<name>A0A4U5JAH0_9EURY</name>
<dbReference type="OrthoDB" id="157503at2157"/>